<evidence type="ECO:0000256" key="1">
    <source>
        <dbReference type="ARBA" id="ARBA00001947"/>
    </source>
</evidence>
<keyword evidence="6 13" id="KW-0479">Metal-binding</keyword>
<dbReference type="Proteomes" id="UP000236497">
    <property type="component" value="Unassembled WGS sequence"/>
</dbReference>
<dbReference type="InterPro" id="IPR002125">
    <property type="entry name" value="CMP_dCMP_dom"/>
</dbReference>
<dbReference type="NCBIfam" id="NF004064">
    <property type="entry name" value="PRK05578.1"/>
    <property type="match status" value="1"/>
</dbReference>
<dbReference type="EC" id="3.5.4.5" evidence="4 14"/>
<comment type="cofactor">
    <cofactor evidence="1 13 14">
        <name>Zn(2+)</name>
        <dbReference type="ChEBI" id="CHEBI:29105"/>
    </cofactor>
</comment>
<organism evidence="16 17">
    <name type="scientific">Herbinix hemicellulosilytica</name>
    <dbReference type="NCBI Taxonomy" id="1564487"/>
    <lineage>
        <taxon>Bacteria</taxon>
        <taxon>Bacillati</taxon>
        <taxon>Bacillota</taxon>
        <taxon>Clostridia</taxon>
        <taxon>Lachnospirales</taxon>
        <taxon>Lachnospiraceae</taxon>
        <taxon>Herbinix</taxon>
    </lineage>
</organism>
<dbReference type="GO" id="GO:0055086">
    <property type="term" value="P:nucleobase-containing small molecule metabolic process"/>
    <property type="evidence" value="ECO:0007669"/>
    <property type="project" value="UniProtKB-ARBA"/>
</dbReference>
<comment type="catalytic activity">
    <reaction evidence="11 14">
        <text>cytidine + H2O + H(+) = uridine + NH4(+)</text>
        <dbReference type="Rhea" id="RHEA:16069"/>
        <dbReference type="ChEBI" id="CHEBI:15377"/>
        <dbReference type="ChEBI" id="CHEBI:15378"/>
        <dbReference type="ChEBI" id="CHEBI:16704"/>
        <dbReference type="ChEBI" id="CHEBI:17562"/>
        <dbReference type="ChEBI" id="CHEBI:28938"/>
        <dbReference type="EC" id="3.5.4.5"/>
    </reaction>
</comment>
<keyword evidence="7 14" id="KW-0378">Hydrolase</keyword>
<dbReference type="NCBIfam" id="TIGR01354">
    <property type="entry name" value="cyt_deam_tetra"/>
    <property type="match status" value="1"/>
</dbReference>
<protein>
    <recommendedName>
        <fullName evidence="5 14">Cytidine deaminase</fullName>
        <ecNumber evidence="4 14">3.5.4.5</ecNumber>
    </recommendedName>
    <alternativeName>
        <fullName evidence="9 14">Cytidine aminohydrolase</fullName>
    </alternativeName>
</protein>
<sequence>MSTEREQNSLIPKEKGELLAKNELVNRSVIQNLIRQAIQAMDNAYTPYSNFKVGSALLTTKQKVYTGCNIENAAFTPGNCAERTAFFKAISEGERDFAAIAIVGGKNGILSELCPPCGVCRQVIREFVDPRKFLVILATSEEDYVVYFLEELLPLSFGPDYL</sequence>
<dbReference type="InterPro" id="IPR006262">
    <property type="entry name" value="Cyt_deam_tetra"/>
</dbReference>
<comment type="catalytic activity">
    <reaction evidence="10 14">
        <text>2'-deoxycytidine + H2O + H(+) = 2'-deoxyuridine + NH4(+)</text>
        <dbReference type="Rhea" id="RHEA:13433"/>
        <dbReference type="ChEBI" id="CHEBI:15377"/>
        <dbReference type="ChEBI" id="CHEBI:15378"/>
        <dbReference type="ChEBI" id="CHEBI:15698"/>
        <dbReference type="ChEBI" id="CHEBI:16450"/>
        <dbReference type="ChEBI" id="CHEBI:28938"/>
        <dbReference type="EC" id="3.5.4.5"/>
    </reaction>
</comment>
<feature type="binding site" evidence="13">
    <location>
        <position position="117"/>
    </location>
    <ligand>
        <name>Zn(2+)</name>
        <dbReference type="ChEBI" id="CHEBI:29105"/>
        <note>catalytic</note>
    </ligand>
</feature>
<comment type="function">
    <text evidence="2 14">This enzyme scavenges exogenous and endogenous cytidine and 2'-deoxycytidine for UMP synthesis.</text>
</comment>
<reference evidence="16 17" key="1">
    <citation type="submission" date="2015-06" db="EMBL/GenBank/DDBJ databases">
        <authorList>
            <person name="Wibberg Daniel"/>
        </authorList>
    </citation>
    <scope>NUCLEOTIDE SEQUENCE [LARGE SCALE GENOMIC DNA]</scope>
    <source>
        <strain evidence="16 17">T3/55T</strain>
    </source>
</reference>
<feature type="active site" description="Proton donor" evidence="12">
    <location>
        <position position="82"/>
    </location>
</feature>
<evidence type="ECO:0000256" key="2">
    <source>
        <dbReference type="ARBA" id="ARBA00003949"/>
    </source>
</evidence>
<dbReference type="RefSeq" id="WP_103202965.1">
    <property type="nucleotide sequence ID" value="NZ_CVTD020000017.1"/>
</dbReference>
<dbReference type="EMBL" id="CVTD020000017">
    <property type="protein sequence ID" value="CRZ34859.1"/>
    <property type="molecule type" value="Genomic_DNA"/>
</dbReference>
<evidence type="ECO:0000256" key="6">
    <source>
        <dbReference type="ARBA" id="ARBA00022723"/>
    </source>
</evidence>
<dbReference type="GO" id="GO:0072527">
    <property type="term" value="P:pyrimidine-containing compound metabolic process"/>
    <property type="evidence" value="ECO:0007669"/>
    <property type="project" value="UniProtKB-ARBA"/>
</dbReference>
<proteinExistence type="inferred from homology"/>
<feature type="binding site" evidence="13">
    <location>
        <position position="120"/>
    </location>
    <ligand>
        <name>Zn(2+)</name>
        <dbReference type="ChEBI" id="CHEBI:29105"/>
        <note>catalytic</note>
    </ligand>
</feature>
<gene>
    <name evidence="16" type="ORF">HHT355_1658</name>
</gene>
<dbReference type="GO" id="GO:0008270">
    <property type="term" value="F:zinc ion binding"/>
    <property type="evidence" value="ECO:0007669"/>
    <property type="project" value="UniProtKB-UniRule"/>
</dbReference>
<dbReference type="AlphaFoldDB" id="A0A0H5SH96"/>
<evidence type="ECO:0000256" key="5">
    <source>
        <dbReference type="ARBA" id="ARBA00018266"/>
    </source>
</evidence>
<evidence type="ECO:0000259" key="15">
    <source>
        <dbReference type="PROSITE" id="PS51747"/>
    </source>
</evidence>
<dbReference type="PANTHER" id="PTHR11644">
    <property type="entry name" value="CYTIDINE DEAMINASE"/>
    <property type="match status" value="1"/>
</dbReference>
<dbReference type="GO" id="GO:0004126">
    <property type="term" value="F:cytidine deaminase activity"/>
    <property type="evidence" value="ECO:0007669"/>
    <property type="project" value="UniProtKB-UniRule"/>
</dbReference>
<evidence type="ECO:0000256" key="7">
    <source>
        <dbReference type="ARBA" id="ARBA00022801"/>
    </source>
</evidence>
<dbReference type="InterPro" id="IPR016193">
    <property type="entry name" value="Cytidine_deaminase-like"/>
</dbReference>
<dbReference type="OrthoDB" id="9795347at2"/>
<dbReference type="Pfam" id="PF00383">
    <property type="entry name" value="dCMP_cyt_deam_1"/>
    <property type="match status" value="1"/>
</dbReference>
<keyword evidence="17" id="KW-1185">Reference proteome</keyword>
<name>A0A0H5SH96_HERHM</name>
<feature type="binding site" evidence="13">
    <location>
        <position position="80"/>
    </location>
    <ligand>
        <name>Zn(2+)</name>
        <dbReference type="ChEBI" id="CHEBI:29105"/>
        <note>catalytic</note>
    </ligand>
</feature>
<evidence type="ECO:0000256" key="14">
    <source>
        <dbReference type="RuleBase" id="RU364006"/>
    </source>
</evidence>
<dbReference type="InterPro" id="IPR050202">
    <property type="entry name" value="Cyt/Deoxycyt_deaminase"/>
</dbReference>
<dbReference type="Gene3D" id="3.40.140.10">
    <property type="entry name" value="Cytidine Deaminase, domain 2"/>
    <property type="match status" value="1"/>
</dbReference>
<evidence type="ECO:0000256" key="8">
    <source>
        <dbReference type="ARBA" id="ARBA00022833"/>
    </source>
</evidence>
<feature type="domain" description="CMP/dCMP-type deaminase" evidence="15">
    <location>
        <begin position="28"/>
        <end position="160"/>
    </location>
</feature>
<evidence type="ECO:0000313" key="17">
    <source>
        <dbReference type="Proteomes" id="UP000236497"/>
    </source>
</evidence>
<keyword evidence="8 13" id="KW-0862">Zinc</keyword>
<comment type="similarity">
    <text evidence="3 14">Belongs to the cytidine and deoxycytidylate deaminase family.</text>
</comment>
<evidence type="ECO:0000256" key="9">
    <source>
        <dbReference type="ARBA" id="ARBA00032005"/>
    </source>
</evidence>
<evidence type="ECO:0000256" key="13">
    <source>
        <dbReference type="PIRSR" id="PIRSR606262-3"/>
    </source>
</evidence>
<accession>A0A0H5SH96</accession>
<dbReference type="FunFam" id="3.40.140.10:FF:000008">
    <property type="entry name" value="Cytidine deaminase"/>
    <property type="match status" value="1"/>
</dbReference>
<evidence type="ECO:0000256" key="3">
    <source>
        <dbReference type="ARBA" id="ARBA00006576"/>
    </source>
</evidence>
<dbReference type="CDD" id="cd01283">
    <property type="entry name" value="cytidine_deaminase"/>
    <property type="match status" value="1"/>
</dbReference>
<dbReference type="GO" id="GO:0005829">
    <property type="term" value="C:cytosol"/>
    <property type="evidence" value="ECO:0007669"/>
    <property type="project" value="TreeGrafter"/>
</dbReference>
<dbReference type="PANTHER" id="PTHR11644:SF2">
    <property type="entry name" value="CYTIDINE DEAMINASE"/>
    <property type="match status" value="1"/>
</dbReference>
<evidence type="ECO:0000256" key="10">
    <source>
        <dbReference type="ARBA" id="ARBA00049252"/>
    </source>
</evidence>
<dbReference type="SUPFAM" id="SSF53927">
    <property type="entry name" value="Cytidine deaminase-like"/>
    <property type="match status" value="1"/>
</dbReference>
<evidence type="ECO:0000256" key="11">
    <source>
        <dbReference type="ARBA" id="ARBA00049558"/>
    </source>
</evidence>
<evidence type="ECO:0000256" key="4">
    <source>
        <dbReference type="ARBA" id="ARBA00012783"/>
    </source>
</evidence>
<evidence type="ECO:0000256" key="12">
    <source>
        <dbReference type="PIRSR" id="PIRSR606262-1"/>
    </source>
</evidence>
<evidence type="ECO:0000313" key="16">
    <source>
        <dbReference type="EMBL" id="CRZ34859.1"/>
    </source>
</evidence>
<dbReference type="PROSITE" id="PS51747">
    <property type="entry name" value="CYT_DCMP_DEAMINASES_2"/>
    <property type="match status" value="1"/>
</dbReference>